<reference evidence="2" key="1">
    <citation type="submission" date="2021-01" db="EMBL/GenBank/DDBJ databases">
        <title>Whole genome shotgun sequence of Rugosimonospora africana NBRC 104875.</title>
        <authorList>
            <person name="Komaki H."/>
            <person name="Tamura T."/>
        </authorList>
    </citation>
    <scope>NUCLEOTIDE SEQUENCE</scope>
    <source>
        <strain evidence="2">NBRC 104875</strain>
    </source>
</reference>
<keyword evidence="1" id="KW-0472">Membrane</keyword>
<dbReference type="EMBL" id="BONZ01000140">
    <property type="protein sequence ID" value="GIH21558.1"/>
    <property type="molecule type" value="Genomic_DNA"/>
</dbReference>
<evidence type="ECO:0000313" key="3">
    <source>
        <dbReference type="Proteomes" id="UP000642748"/>
    </source>
</evidence>
<proteinExistence type="predicted"/>
<dbReference type="Proteomes" id="UP000642748">
    <property type="component" value="Unassembled WGS sequence"/>
</dbReference>
<evidence type="ECO:0000256" key="1">
    <source>
        <dbReference type="SAM" id="Phobius"/>
    </source>
</evidence>
<organism evidence="2 3">
    <name type="scientific">Rugosimonospora africana</name>
    <dbReference type="NCBI Taxonomy" id="556532"/>
    <lineage>
        <taxon>Bacteria</taxon>
        <taxon>Bacillati</taxon>
        <taxon>Actinomycetota</taxon>
        <taxon>Actinomycetes</taxon>
        <taxon>Micromonosporales</taxon>
        <taxon>Micromonosporaceae</taxon>
        <taxon>Rugosimonospora</taxon>
    </lineage>
</organism>
<accession>A0A8J3R361</accession>
<keyword evidence="1" id="KW-1133">Transmembrane helix</keyword>
<keyword evidence="1" id="KW-0812">Transmembrane</keyword>
<dbReference type="AlphaFoldDB" id="A0A8J3R361"/>
<sequence length="184" mass="20362">MEAIEEVAKTSRRSADMLKTLMAERFERPYLDRDMVASLEYSAAHLMHLQDTTWPLHESAMALKGLEDSASLLIDSANVFRGFEYHVETLRQAATVLERSGFDEVGRDLSRLEAVAERLTSASTSLTTHSGTAKALEQAAENLAFHGRGPTLDVQEKRRFFGWGTLVGVLAVVLVQVLAIVLTK</sequence>
<comment type="caution">
    <text evidence="2">The sequence shown here is derived from an EMBL/GenBank/DDBJ whole genome shotgun (WGS) entry which is preliminary data.</text>
</comment>
<protein>
    <submittedName>
        <fullName evidence="2">Uncharacterized protein</fullName>
    </submittedName>
</protein>
<name>A0A8J3R361_9ACTN</name>
<evidence type="ECO:0000313" key="2">
    <source>
        <dbReference type="EMBL" id="GIH21558.1"/>
    </source>
</evidence>
<keyword evidence="3" id="KW-1185">Reference proteome</keyword>
<feature type="transmembrane region" description="Helical" evidence="1">
    <location>
        <begin position="160"/>
        <end position="182"/>
    </location>
</feature>
<gene>
    <name evidence="2" type="ORF">Raf01_97300</name>
</gene>